<dbReference type="Pfam" id="PF13181">
    <property type="entry name" value="TPR_8"/>
    <property type="match status" value="1"/>
</dbReference>
<dbReference type="EMBL" id="CAXHTA020000018">
    <property type="protein sequence ID" value="CAL5228133.1"/>
    <property type="molecule type" value="Genomic_DNA"/>
</dbReference>
<evidence type="ECO:0000256" key="3">
    <source>
        <dbReference type="PROSITE-ProRule" id="PRU00339"/>
    </source>
</evidence>
<dbReference type="PROSITE" id="PS50005">
    <property type="entry name" value="TPR"/>
    <property type="match status" value="2"/>
</dbReference>
<feature type="region of interest" description="Disordered" evidence="5">
    <location>
        <begin position="333"/>
        <end position="467"/>
    </location>
</feature>
<feature type="region of interest" description="Disordered" evidence="5">
    <location>
        <begin position="590"/>
        <end position="622"/>
    </location>
</feature>
<accession>A0ABP1GEF4</accession>
<evidence type="ECO:0000256" key="1">
    <source>
        <dbReference type="ARBA" id="ARBA00022737"/>
    </source>
</evidence>
<dbReference type="PROSITE" id="PS50076">
    <property type="entry name" value="DNAJ_2"/>
    <property type="match status" value="1"/>
</dbReference>
<dbReference type="Pfam" id="PF00226">
    <property type="entry name" value="DnaJ"/>
    <property type="match status" value="1"/>
</dbReference>
<dbReference type="Gene3D" id="1.25.40.10">
    <property type="entry name" value="Tetratricopeptide repeat domain"/>
    <property type="match status" value="1"/>
</dbReference>
<comment type="caution">
    <text evidence="7">The sequence shown here is derived from an EMBL/GenBank/DDBJ whole genome shotgun (WGS) entry which is preliminary data.</text>
</comment>
<dbReference type="InterPro" id="IPR001623">
    <property type="entry name" value="DnaJ_domain"/>
</dbReference>
<keyword evidence="4" id="KW-0175">Coiled coil</keyword>
<dbReference type="InterPro" id="IPR019734">
    <property type="entry name" value="TPR_rpt"/>
</dbReference>
<proteinExistence type="predicted"/>
<feature type="compositionally biased region" description="Polar residues" evidence="5">
    <location>
        <begin position="444"/>
        <end position="458"/>
    </location>
</feature>
<feature type="compositionally biased region" description="Basic and acidic residues" evidence="5">
    <location>
        <begin position="365"/>
        <end position="374"/>
    </location>
</feature>
<dbReference type="SUPFAM" id="SSF48452">
    <property type="entry name" value="TPR-like"/>
    <property type="match status" value="1"/>
</dbReference>
<feature type="compositionally biased region" description="Low complexity" evidence="5">
    <location>
        <begin position="392"/>
        <end position="411"/>
    </location>
</feature>
<keyword evidence="8" id="KW-1185">Reference proteome</keyword>
<dbReference type="PANTHER" id="PTHR45831:SF2">
    <property type="entry name" value="LD24721P"/>
    <property type="match status" value="1"/>
</dbReference>
<evidence type="ECO:0000256" key="5">
    <source>
        <dbReference type="SAM" id="MobiDB-lite"/>
    </source>
</evidence>
<feature type="compositionally biased region" description="Basic and acidic residues" evidence="5">
    <location>
        <begin position="188"/>
        <end position="199"/>
    </location>
</feature>
<dbReference type="InterPro" id="IPR011990">
    <property type="entry name" value="TPR-like_helical_dom_sf"/>
</dbReference>
<dbReference type="PANTHER" id="PTHR45831">
    <property type="entry name" value="LD24721P"/>
    <property type="match status" value="1"/>
</dbReference>
<evidence type="ECO:0000313" key="7">
    <source>
        <dbReference type="EMBL" id="CAL5228133.1"/>
    </source>
</evidence>
<feature type="compositionally biased region" description="Polar residues" evidence="5">
    <location>
        <begin position="594"/>
        <end position="613"/>
    </location>
</feature>
<name>A0ABP1GEF4_9CHLO</name>
<reference evidence="7 8" key="1">
    <citation type="submission" date="2024-06" db="EMBL/GenBank/DDBJ databases">
        <authorList>
            <person name="Kraege A."/>
            <person name="Thomma B."/>
        </authorList>
    </citation>
    <scope>NUCLEOTIDE SEQUENCE [LARGE SCALE GENOMIC DNA]</scope>
</reference>
<sequence>MTEITAANLPGKVMAPAAAYLTDEYTNRDIFGVFRGRCTEMRKHPDNDITIINCNRCGCPPHAHVVLVAQQQQEAGNDAFALGNFTAALGHYSRALQEEPHNATLLSNRAACYLAMKWYTQALRDAEAAVSMKPDWAKAHARLAAAYSGMGKLDKAVTSYTTCVRLAPSDKQYLASLSDAKAAVQKAADKAKAGKENDRPAAAPARTARSQSMVTPPTSVPAQPHTGELSGKGTEIPSQKKQSYDEWLAERSRPGHITEIPQTPKVTARKPEQPRNGVSAKPEPSTVQEDPEDSISAAKNSKQQTFEEWLAARGNTAPTHVIGVSEDGGVEMYSHAVPQNGKQSDMKVLAQASQATAANGCSHAPPERSADAAKRSGLTESPAVNGGSYHVSGSRTAAAGHSAAAAASGGSQDELLQSMLGKVDTAGQPSPAQNGFHPAVKQPPATSREQGKTFSSAEARSADMTVAAASDSIQDNLLQSMLGEAGTAGQPSHASRFHPFGKQPPTTSGEQKKSFSAAEARGADMAGATPNVATLIYQQHLEAVIKKMQQDHDEKVRMLQEQVESLEVDVSDMRADLAHLSAQYHSLKAAKGVQSPSGPNNDSLPQSWASSIANPDPAPEDTVSELDTEILSADSHCHLSPKEQERHRRVRAAEQRREEAEQSGESLQSTSCDSITQAQRKECTSCASCPDFQIWFRACDANDPEVMLHCSACGCPAHQHAVDKAWEEAEGLRKSKEEAARRLRNWTASFAGADAAGVLANAARALQVDASADERQIRKAWKRAALQTHPDKTGMSEPFIRVTEAYKALMGTC</sequence>
<dbReference type="Proteomes" id="UP001497392">
    <property type="component" value="Unassembled WGS sequence"/>
</dbReference>
<dbReference type="InterPro" id="IPR047150">
    <property type="entry name" value="SGT"/>
</dbReference>
<dbReference type="Gene3D" id="1.10.287.110">
    <property type="entry name" value="DnaJ domain"/>
    <property type="match status" value="1"/>
</dbReference>
<dbReference type="SMART" id="SM00028">
    <property type="entry name" value="TPR"/>
    <property type="match status" value="3"/>
</dbReference>
<dbReference type="CDD" id="cd06257">
    <property type="entry name" value="DnaJ"/>
    <property type="match status" value="1"/>
</dbReference>
<evidence type="ECO:0000256" key="2">
    <source>
        <dbReference type="ARBA" id="ARBA00022803"/>
    </source>
</evidence>
<feature type="coiled-coil region" evidence="4">
    <location>
        <begin position="549"/>
        <end position="583"/>
    </location>
</feature>
<dbReference type="SUPFAM" id="SSF46565">
    <property type="entry name" value="Chaperone J-domain"/>
    <property type="match status" value="1"/>
</dbReference>
<dbReference type="InterPro" id="IPR036869">
    <property type="entry name" value="J_dom_sf"/>
</dbReference>
<feature type="compositionally biased region" description="Basic and acidic residues" evidence="5">
    <location>
        <begin position="242"/>
        <end position="253"/>
    </location>
</feature>
<feature type="region of interest" description="Disordered" evidence="5">
    <location>
        <begin position="634"/>
        <end position="671"/>
    </location>
</feature>
<keyword evidence="1" id="KW-0677">Repeat</keyword>
<evidence type="ECO:0000256" key="4">
    <source>
        <dbReference type="SAM" id="Coils"/>
    </source>
</evidence>
<gene>
    <name evidence="7" type="primary">g11212</name>
    <name evidence="7" type="ORF">VP750_LOCUS10039</name>
</gene>
<feature type="region of interest" description="Disordered" evidence="5">
    <location>
        <begin position="188"/>
        <end position="309"/>
    </location>
</feature>
<feature type="compositionally biased region" description="Polar residues" evidence="5">
    <location>
        <begin position="210"/>
        <end position="221"/>
    </location>
</feature>
<feature type="repeat" description="TPR" evidence="3">
    <location>
        <begin position="69"/>
        <end position="102"/>
    </location>
</feature>
<feature type="repeat" description="TPR" evidence="3">
    <location>
        <begin position="137"/>
        <end position="170"/>
    </location>
</feature>
<feature type="region of interest" description="Disordered" evidence="5">
    <location>
        <begin position="482"/>
        <end position="524"/>
    </location>
</feature>
<feature type="compositionally biased region" description="Basic and acidic residues" evidence="5">
    <location>
        <begin position="635"/>
        <end position="660"/>
    </location>
</feature>
<dbReference type="SMART" id="SM00271">
    <property type="entry name" value="DnaJ"/>
    <property type="match status" value="1"/>
</dbReference>
<protein>
    <submittedName>
        <fullName evidence="7">G11212 protein</fullName>
    </submittedName>
</protein>
<evidence type="ECO:0000313" key="8">
    <source>
        <dbReference type="Proteomes" id="UP001497392"/>
    </source>
</evidence>
<feature type="domain" description="J" evidence="6">
    <location>
        <begin position="761"/>
        <end position="813"/>
    </location>
</feature>
<organism evidence="7 8">
    <name type="scientific">Coccomyxa viridis</name>
    <dbReference type="NCBI Taxonomy" id="1274662"/>
    <lineage>
        <taxon>Eukaryota</taxon>
        <taxon>Viridiplantae</taxon>
        <taxon>Chlorophyta</taxon>
        <taxon>core chlorophytes</taxon>
        <taxon>Trebouxiophyceae</taxon>
        <taxon>Trebouxiophyceae incertae sedis</taxon>
        <taxon>Coccomyxaceae</taxon>
        <taxon>Coccomyxa</taxon>
    </lineage>
</organism>
<feature type="compositionally biased region" description="Polar residues" evidence="5">
    <location>
        <begin position="297"/>
        <end position="306"/>
    </location>
</feature>
<evidence type="ECO:0000259" key="6">
    <source>
        <dbReference type="PROSITE" id="PS50076"/>
    </source>
</evidence>
<keyword evidence="2 3" id="KW-0802">TPR repeat</keyword>
<feature type="compositionally biased region" description="Low complexity" evidence="5">
    <location>
        <begin position="200"/>
        <end position="209"/>
    </location>
</feature>